<dbReference type="EMBL" id="BSBO01000006">
    <property type="protein sequence ID" value="GLG03694.1"/>
    <property type="molecule type" value="Genomic_DNA"/>
</dbReference>
<organism evidence="2 3">
    <name type="scientific">Sellimonas catena</name>
    <dbReference type="NCBI Taxonomy" id="2994035"/>
    <lineage>
        <taxon>Bacteria</taxon>
        <taxon>Bacillati</taxon>
        <taxon>Bacillota</taxon>
        <taxon>Clostridia</taxon>
        <taxon>Lachnospirales</taxon>
        <taxon>Lachnospiraceae</taxon>
        <taxon>Sellimonas</taxon>
    </lineage>
</organism>
<keyword evidence="1" id="KW-0732">Signal</keyword>
<protein>
    <recommendedName>
        <fullName evidence="4">Lipoprotein lplA</fullName>
    </recommendedName>
</protein>
<dbReference type="Pfam" id="PF01547">
    <property type="entry name" value="SBP_bac_1"/>
    <property type="match status" value="1"/>
</dbReference>
<feature type="signal peptide" evidence="1">
    <location>
        <begin position="1"/>
        <end position="22"/>
    </location>
</feature>
<dbReference type="InterPro" id="IPR006059">
    <property type="entry name" value="SBP"/>
</dbReference>
<dbReference type="RefSeq" id="WP_191427337.1">
    <property type="nucleotide sequence ID" value="NZ_BSBO01000006.1"/>
</dbReference>
<dbReference type="PANTHER" id="PTHR43649">
    <property type="entry name" value="ARABINOSE-BINDING PROTEIN-RELATED"/>
    <property type="match status" value="1"/>
</dbReference>
<dbReference type="PANTHER" id="PTHR43649:SF12">
    <property type="entry name" value="DIACETYLCHITOBIOSE BINDING PROTEIN DASA"/>
    <property type="match status" value="1"/>
</dbReference>
<evidence type="ECO:0000313" key="2">
    <source>
        <dbReference type="EMBL" id="GLG03694.1"/>
    </source>
</evidence>
<feature type="chain" id="PRO_5040919697" description="Lipoprotein lplA" evidence="1">
    <location>
        <begin position="23"/>
        <end position="545"/>
    </location>
</feature>
<evidence type="ECO:0008006" key="4">
    <source>
        <dbReference type="Google" id="ProtNLM"/>
    </source>
</evidence>
<evidence type="ECO:0000313" key="3">
    <source>
        <dbReference type="Proteomes" id="UP001145145"/>
    </source>
</evidence>
<dbReference type="Proteomes" id="UP001145145">
    <property type="component" value="Unassembled WGS sequence"/>
</dbReference>
<keyword evidence="3" id="KW-1185">Reference proteome</keyword>
<accession>A0A9W6C4L0</accession>
<name>A0A9W6C4L0_9FIRM</name>
<proteinExistence type="predicted"/>
<sequence>MRKRKKVLAVLLTGCMMAGLLAGCMEQGTGGGSSKSSKEAVEIPEDPWDPYEETVTISTVLPENAGIQFAEGDSYDDNPWYRAYKEWFNIEVVNDWVSNDYDTKLNLTIADKSIPDVFCVDAQQLRQLKEADMIYDLTDIFDEYASDLLKGYMEQESDTFETGHLDGKLYGIPQLSYGIIDQPNQIWIRKDWKENLKLEDPQTMDDVIAIAKAFQENYGGYGLTENQDLDCFKMLAVAWGAHPDIWVETADGSLGYGSVQPEMKEALAAYTQWYADGIVDPEFTTKDLEKMLEGEISEQTGVSPYYQYWGYDPGPSVVQNLGTDAIFEPYKIPSANGEEVLANVTFANYGYIVVSKDCKNPEAVLKLLNFYAHVMDEGDQEDTDFINELFGNAYTNIPYALRVINPDTDYNQFIKVTDTLAVSLDEDPATLGKDGVKYSNCVDFIKEGASTGVGDYLQQGGPKSAYRISKEIIDNEEYIRDAMWGPQTETLLSAGSTLDDILIEGFTKIIVGEESIDYFDTLVADWESAGGAKATEEINETYGNN</sequence>
<dbReference type="PROSITE" id="PS51257">
    <property type="entry name" value="PROKAR_LIPOPROTEIN"/>
    <property type="match status" value="1"/>
</dbReference>
<dbReference type="SUPFAM" id="SSF53850">
    <property type="entry name" value="Periplasmic binding protein-like II"/>
    <property type="match status" value="1"/>
</dbReference>
<reference evidence="2 3" key="1">
    <citation type="journal article" date="2023" name="Int. J. Syst. Evol. Microbiol.">
        <title>Sellimonas catena sp. nov., isolated from human faeces.</title>
        <authorList>
            <person name="Hisatomi A."/>
            <person name="Ohkuma M."/>
            <person name="Sakamoto M."/>
        </authorList>
    </citation>
    <scope>NUCLEOTIDE SEQUENCE [LARGE SCALE GENOMIC DNA]</scope>
    <source>
        <strain evidence="2 3">12EGH17</strain>
    </source>
</reference>
<gene>
    <name evidence="2" type="ORF">Selli1_08680</name>
</gene>
<dbReference type="AlphaFoldDB" id="A0A9W6C4L0"/>
<dbReference type="Gene3D" id="3.40.190.10">
    <property type="entry name" value="Periplasmic binding protein-like II"/>
    <property type="match status" value="2"/>
</dbReference>
<comment type="caution">
    <text evidence="2">The sequence shown here is derived from an EMBL/GenBank/DDBJ whole genome shotgun (WGS) entry which is preliminary data.</text>
</comment>
<dbReference type="InterPro" id="IPR050490">
    <property type="entry name" value="Bact_solute-bd_prot1"/>
</dbReference>
<evidence type="ECO:0000256" key="1">
    <source>
        <dbReference type="SAM" id="SignalP"/>
    </source>
</evidence>